<comment type="subunit">
    <text evidence="5">Homodimer; disulfide-linked.</text>
</comment>
<dbReference type="GO" id="GO:0004230">
    <property type="term" value="F:glutamyl aminopeptidase activity"/>
    <property type="evidence" value="ECO:0007669"/>
    <property type="project" value="UniProtKB-EC"/>
</dbReference>
<evidence type="ECO:0000256" key="16">
    <source>
        <dbReference type="ARBA" id="ARBA00022989"/>
    </source>
</evidence>
<keyword evidence="8" id="KW-0336">GPI-anchor</keyword>
<dbReference type="GO" id="GO:0005737">
    <property type="term" value="C:cytoplasm"/>
    <property type="evidence" value="ECO:0007669"/>
    <property type="project" value="TreeGrafter"/>
</dbReference>
<evidence type="ECO:0000259" key="28">
    <source>
        <dbReference type="Pfam" id="PF17900"/>
    </source>
</evidence>
<evidence type="ECO:0000256" key="19">
    <source>
        <dbReference type="ARBA" id="ARBA00023157"/>
    </source>
</evidence>
<dbReference type="CDD" id="cd09601">
    <property type="entry name" value="M1_APN-Q_like"/>
    <property type="match status" value="1"/>
</dbReference>
<evidence type="ECO:0000313" key="30">
    <source>
        <dbReference type="Proteomes" id="UP001154078"/>
    </source>
</evidence>
<evidence type="ECO:0000256" key="1">
    <source>
        <dbReference type="ARBA" id="ARBA00001703"/>
    </source>
</evidence>
<feature type="site" description="Transition state stabilizer" evidence="24">
    <location>
        <position position="460"/>
    </location>
</feature>
<dbReference type="SUPFAM" id="SSF55486">
    <property type="entry name" value="Metalloproteases ('zincins'), catalytic domain"/>
    <property type="match status" value="1"/>
</dbReference>
<keyword evidence="11 23" id="KW-0479">Metal-binding</keyword>
<keyword evidence="16" id="KW-1133">Transmembrane helix</keyword>
<evidence type="ECO:0000256" key="7">
    <source>
        <dbReference type="ARBA" id="ARBA00022475"/>
    </source>
</evidence>
<gene>
    <name evidence="29" type="ORF">MELIAE_LOCUS9440</name>
</gene>
<dbReference type="Pfam" id="PF11838">
    <property type="entry name" value="ERAP1_C"/>
    <property type="match status" value="1"/>
</dbReference>
<keyword evidence="18" id="KW-0472">Membrane</keyword>
<evidence type="ECO:0000256" key="18">
    <source>
        <dbReference type="ARBA" id="ARBA00023136"/>
    </source>
</evidence>
<evidence type="ECO:0000256" key="20">
    <source>
        <dbReference type="ARBA" id="ARBA00023180"/>
    </source>
</evidence>
<comment type="cofactor">
    <cofactor evidence="23 25">
        <name>Zn(2+)</name>
        <dbReference type="ChEBI" id="CHEBI:29105"/>
    </cofactor>
    <text evidence="23 25">Binds 1 zinc ion per subunit.</text>
</comment>
<evidence type="ECO:0000259" key="26">
    <source>
        <dbReference type="Pfam" id="PF01433"/>
    </source>
</evidence>
<keyword evidence="21" id="KW-0449">Lipoprotein</keyword>
<sequence>MNICQRNLLGTVKNVFLCKNISFNRPKTFLNKACLREIHSTTSFAISTTILGVKNTELKNELESYKPQEKPTMDKFRLPITVKPSIYDLYLKPDLDTGLFSGEIEILASVAYSPSTISLHSNKLNITGVKIDGNVGKFFVDSDHELLTISKEDGSNFENGGVKLKIEFGGDMKNRIVGLYTSTYLTETNEKRQIATTKFEPTYARQAFPCFDEPNLKATYRVKILKPKDSNYIALSNNPQESVEDVENGQIVTFKETVPMSTYLVCFIVSDFQSTDTTFDNNGTPIPFRVFATPQQLSKTTYAGEVGKKVIEYYVSYFGIPYPLPKLDMVAIPDFVSGAMEHWGLVTYRETALLYTEKTHSQANKQRVATVIAHELAHSWFGNLVTMNWWSDLWLNEGFASYIEYKGVDHVHPDWGMLDQFLVDDLHAVLSLDATLGSHPIIVKVETPDQITEVFDTISYNKGASVLRMLENTVTASIFEKGVKNYLNKHKFGNAVTQDLLDELETLVGEKLNVTEFVNTFTIQMGYPILNVTVEGDKYTFKQKRFLKDESMVDKTNTPYNYKWTVPITYVTDQGKSTEYILFKHTDDSVTITKPATAKWIKFNYDQVGYYRVNYPKTEWNNLINVYTSLSVADRTHLLEESFSVAEAGQLSYEIPLSLTQKLTEEVDYVPWNVAASMLKKIKGFLKGEVETNFKKYIQRITNNAYSKLTWTENVDDGHLKRLARVVVLNLACSVDHEECLAAATEKFNEWIQNIETVSLSQDLRGLIYQFGMKTANESTWNKMADVYVKESDANEKLKILKGLASVNKEDLLKNLLTKGEDESFVRSQDYFSLLAYISANPLGESLVWDYVRTNWEKLVQRFTLNDRNFGRMVGTITSDFSTEERLKEMQDFFAKYPNAGAGASARVQALEKVNNNIKWKNAYQKNIEDWITTNAPKKL</sequence>
<evidence type="ECO:0000256" key="5">
    <source>
        <dbReference type="ARBA" id="ARBA00011748"/>
    </source>
</evidence>
<evidence type="ECO:0000256" key="8">
    <source>
        <dbReference type="ARBA" id="ARBA00022622"/>
    </source>
</evidence>
<evidence type="ECO:0000256" key="11">
    <source>
        <dbReference type="ARBA" id="ARBA00022723"/>
    </source>
</evidence>
<dbReference type="Gene3D" id="2.60.40.1730">
    <property type="entry name" value="tricorn interacting facor f3 domain"/>
    <property type="match status" value="1"/>
</dbReference>
<evidence type="ECO:0000313" key="29">
    <source>
        <dbReference type="EMBL" id="CAH0559335.1"/>
    </source>
</evidence>
<dbReference type="Gene3D" id="1.25.50.20">
    <property type="match status" value="1"/>
</dbReference>
<feature type="domain" description="Aminopeptidase N-like N-terminal" evidence="28">
    <location>
        <begin position="83"/>
        <end position="264"/>
    </location>
</feature>
<dbReference type="InterPro" id="IPR045357">
    <property type="entry name" value="Aminopeptidase_N-like_N"/>
</dbReference>
<dbReference type="InterPro" id="IPR024571">
    <property type="entry name" value="ERAP1-like_C_dom"/>
</dbReference>
<feature type="domain" description="ERAP1-like C-terminal" evidence="27">
    <location>
        <begin position="600"/>
        <end position="915"/>
    </location>
</feature>
<dbReference type="Pfam" id="PF01433">
    <property type="entry name" value="Peptidase_M1"/>
    <property type="match status" value="1"/>
</dbReference>
<feature type="binding site" evidence="23">
    <location>
        <position position="374"/>
    </location>
    <ligand>
        <name>Zn(2+)</name>
        <dbReference type="ChEBI" id="CHEBI:29105"/>
        <note>catalytic</note>
    </ligand>
</feature>
<evidence type="ECO:0000256" key="14">
    <source>
        <dbReference type="ARBA" id="ARBA00022837"/>
    </source>
</evidence>
<protein>
    <recommendedName>
        <fullName evidence="25">Aminopeptidase</fullName>
        <ecNumber evidence="25">3.4.11.-</ecNumber>
    </recommendedName>
</protein>
<dbReference type="EC" id="3.4.11.-" evidence="25"/>
<dbReference type="InterPro" id="IPR050344">
    <property type="entry name" value="Peptidase_M1_aminopeptidases"/>
</dbReference>
<dbReference type="GO" id="GO:0070006">
    <property type="term" value="F:metalloaminopeptidase activity"/>
    <property type="evidence" value="ECO:0007669"/>
    <property type="project" value="TreeGrafter"/>
</dbReference>
<dbReference type="InterPro" id="IPR034016">
    <property type="entry name" value="M1_APN-typ"/>
</dbReference>
<dbReference type="AlphaFoldDB" id="A0A9P0BAN6"/>
<feature type="active site" description="Proton acceptor" evidence="22">
    <location>
        <position position="375"/>
    </location>
</feature>
<evidence type="ECO:0000256" key="23">
    <source>
        <dbReference type="PIRSR" id="PIRSR634016-3"/>
    </source>
</evidence>
<evidence type="ECO:0000256" key="10">
    <source>
        <dbReference type="ARBA" id="ARBA00022692"/>
    </source>
</evidence>
<keyword evidence="7" id="KW-1003">Cell membrane</keyword>
<evidence type="ECO:0000256" key="24">
    <source>
        <dbReference type="PIRSR" id="PIRSR634016-4"/>
    </source>
</evidence>
<dbReference type="GO" id="GO:0043171">
    <property type="term" value="P:peptide catabolic process"/>
    <property type="evidence" value="ECO:0007669"/>
    <property type="project" value="TreeGrafter"/>
</dbReference>
<evidence type="ECO:0000256" key="15">
    <source>
        <dbReference type="ARBA" id="ARBA00022968"/>
    </source>
</evidence>
<dbReference type="InterPro" id="IPR014782">
    <property type="entry name" value="Peptidase_M1_dom"/>
</dbReference>
<dbReference type="EMBL" id="OV121137">
    <property type="protein sequence ID" value="CAH0559335.1"/>
    <property type="molecule type" value="Genomic_DNA"/>
</dbReference>
<comment type="similarity">
    <text evidence="4 25">Belongs to the peptidase M1 family.</text>
</comment>
<comment type="subcellular location">
    <subcellularLocation>
        <location evidence="3">Cell membrane</location>
        <topology evidence="3">Lipid-anchor</topology>
        <topology evidence="3">GPI-anchor</topology>
    </subcellularLocation>
    <subcellularLocation>
        <location evidence="2">Cell membrane</location>
        <topology evidence="2">Single-pass type II membrane protein</topology>
    </subcellularLocation>
</comment>
<evidence type="ECO:0000256" key="17">
    <source>
        <dbReference type="ARBA" id="ARBA00023049"/>
    </source>
</evidence>
<evidence type="ECO:0000256" key="4">
    <source>
        <dbReference type="ARBA" id="ARBA00010136"/>
    </source>
</evidence>
<keyword evidence="13 23" id="KW-0862">Zinc</keyword>
<evidence type="ECO:0000256" key="9">
    <source>
        <dbReference type="ARBA" id="ARBA00022670"/>
    </source>
</evidence>
<evidence type="ECO:0000256" key="6">
    <source>
        <dbReference type="ARBA" id="ARBA00022438"/>
    </source>
</evidence>
<keyword evidence="10" id="KW-0812">Transmembrane</keyword>
<comment type="catalytic activity">
    <reaction evidence="1">
        <text>Release of N-terminal glutamate (and to a lesser extent aspartate) from a peptide.</text>
        <dbReference type="EC" id="3.4.11.7"/>
    </reaction>
</comment>
<dbReference type="FunFam" id="1.25.50.20:FF:000001">
    <property type="entry name" value="Aminopeptidase"/>
    <property type="match status" value="1"/>
</dbReference>
<dbReference type="OrthoDB" id="510539at2759"/>
<keyword evidence="9 25" id="KW-0645">Protease</keyword>
<dbReference type="GO" id="GO:0098552">
    <property type="term" value="C:side of membrane"/>
    <property type="evidence" value="ECO:0007669"/>
    <property type="project" value="UniProtKB-KW"/>
</dbReference>
<evidence type="ECO:0000256" key="22">
    <source>
        <dbReference type="PIRSR" id="PIRSR634016-1"/>
    </source>
</evidence>
<dbReference type="PANTHER" id="PTHR11533">
    <property type="entry name" value="PROTEASE M1 ZINC METALLOPROTEASE"/>
    <property type="match status" value="1"/>
</dbReference>
<evidence type="ECO:0000256" key="3">
    <source>
        <dbReference type="ARBA" id="ARBA00004609"/>
    </source>
</evidence>
<dbReference type="GO" id="GO:0006508">
    <property type="term" value="P:proteolysis"/>
    <property type="evidence" value="ECO:0007669"/>
    <property type="project" value="UniProtKB-KW"/>
</dbReference>
<proteinExistence type="inferred from homology"/>
<evidence type="ECO:0000256" key="2">
    <source>
        <dbReference type="ARBA" id="ARBA00004401"/>
    </source>
</evidence>
<dbReference type="PANTHER" id="PTHR11533:SF276">
    <property type="entry name" value="GLUTAMYL AMINOPEPTIDASE"/>
    <property type="match status" value="1"/>
</dbReference>
<dbReference type="Gene3D" id="2.60.40.1910">
    <property type="match status" value="1"/>
</dbReference>
<dbReference type="GO" id="GO:0008270">
    <property type="term" value="F:zinc ion binding"/>
    <property type="evidence" value="ECO:0007669"/>
    <property type="project" value="UniProtKB-UniRule"/>
</dbReference>
<keyword evidence="20" id="KW-0325">Glycoprotein</keyword>
<dbReference type="PRINTS" id="PR00756">
    <property type="entry name" value="ALADIPTASE"/>
</dbReference>
<evidence type="ECO:0000256" key="13">
    <source>
        <dbReference type="ARBA" id="ARBA00022833"/>
    </source>
</evidence>
<keyword evidence="12 25" id="KW-0378">Hydrolase</keyword>
<dbReference type="FunFam" id="2.60.40.1730:FF:000001">
    <property type="entry name" value="Leucyl-cystinyl aminopeptidase"/>
    <property type="match status" value="1"/>
</dbReference>
<evidence type="ECO:0000256" key="25">
    <source>
        <dbReference type="RuleBase" id="RU364040"/>
    </source>
</evidence>
<keyword evidence="14" id="KW-0106">Calcium</keyword>
<dbReference type="GO" id="GO:0005615">
    <property type="term" value="C:extracellular space"/>
    <property type="evidence" value="ECO:0007669"/>
    <property type="project" value="TreeGrafter"/>
</dbReference>
<dbReference type="InterPro" id="IPR042097">
    <property type="entry name" value="Aminopeptidase_N-like_N_sf"/>
</dbReference>
<keyword evidence="19" id="KW-1015">Disulfide bond</keyword>
<feature type="binding site" evidence="23">
    <location>
        <position position="397"/>
    </location>
    <ligand>
        <name>Zn(2+)</name>
        <dbReference type="ChEBI" id="CHEBI:29105"/>
        <note>catalytic</note>
    </ligand>
</feature>
<dbReference type="FunFam" id="2.60.40.1910:FF:000003">
    <property type="entry name" value="Aminopeptidase"/>
    <property type="match status" value="1"/>
</dbReference>
<accession>A0A9P0BAN6</accession>
<feature type="binding site" evidence="23">
    <location>
        <position position="378"/>
    </location>
    <ligand>
        <name>Zn(2+)</name>
        <dbReference type="ChEBI" id="CHEBI:29105"/>
        <note>catalytic</note>
    </ligand>
</feature>
<feature type="domain" description="Peptidase M1 membrane alanine aminopeptidase" evidence="26">
    <location>
        <begin position="302"/>
        <end position="521"/>
    </location>
</feature>
<evidence type="ECO:0000256" key="12">
    <source>
        <dbReference type="ARBA" id="ARBA00022801"/>
    </source>
</evidence>
<dbReference type="GO" id="GO:0005886">
    <property type="term" value="C:plasma membrane"/>
    <property type="evidence" value="ECO:0007669"/>
    <property type="project" value="UniProtKB-SubCell"/>
</dbReference>
<keyword evidence="17 25" id="KW-0482">Metalloprotease</keyword>
<dbReference type="InterPro" id="IPR001930">
    <property type="entry name" value="Peptidase_M1"/>
</dbReference>
<keyword evidence="6 25" id="KW-0031">Aminopeptidase</keyword>
<dbReference type="FunFam" id="1.10.390.10:FF:000016">
    <property type="entry name" value="Glutamyl aminopeptidase"/>
    <property type="match status" value="1"/>
</dbReference>
<evidence type="ECO:0000259" key="27">
    <source>
        <dbReference type="Pfam" id="PF11838"/>
    </source>
</evidence>
<dbReference type="GO" id="GO:0042277">
    <property type="term" value="F:peptide binding"/>
    <property type="evidence" value="ECO:0007669"/>
    <property type="project" value="TreeGrafter"/>
</dbReference>
<dbReference type="Proteomes" id="UP001154078">
    <property type="component" value="Chromosome 6"/>
</dbReference>
<dbReference type="InterPro" id="IPR027268">
    <property type="entry name" value="Peptidase_M4/M1_CTD_sf"/>
</dbReference>
<organism evidence="29 30">
    <name type="scientific">Brassicogethes aeneus</name>
    <name type="common">Rape pollen beetle</name>
    <name type="synonym">Meligethes aeneus</name>
    <dbReference type="NCBI Taxonomy" id="1431903"/>
    <lineage>
        <taxon>Eukaryota</taxon>
        <taxon>Metazoa</taxon>
        <taxon>Ecdysozoa</taxon>
        <taxon>Arthropoda</taxon>
        <taxon>Hexapoda</taxon>
        <taxon>Insecta</taxon>
        <taxon>Pterygota</taxon>
        <taxon>Neoptera</taxon>
        <taxon>Endopterygota</taxon>
        <taxon>Coleoptera</taxon>
        <taxon>Polyphaga</taxon>
        <taxon>Cucujiformia</taxon>
        <taxon>Nitidulidae</taxon>
        <taxon>Meligethinae</taxon>
        <taxon>Brassicogethes</taxon>
    </lineage>
</organism>
<dbReference type="SUPFAM" id="SSF63737">
    <property type="entry name" value="Leukotriene A4 hydrolase N-terminal domain"/>
    <property type="match status" value="1"/>
</dbReference>
<reference evidence="29" key="1">
    <citation type="submission" date="2021-12" db="EMBL/GenBank/DDBJ databases">
        <authorList>
            <person name="King R."/>
        </authorList>
    </citation>
    <scope>NUCLEOTIDE SEQUENCE</scope>
</reference>
<dbReference type="Gene3D" id="1.10.390.10">
    <property type="entry name" value="Neutral Protease Domain 2"/>
    <property type="match status" value="1"/>
</dbReference>
<evidence type="ECO:0000256" key="21">
    <source>
        <dbReference type="ARBA" id="ARBA00023288"/>
    </source>
</evidence>
<keyword evidence="15" id="KW-0735">Signal-anchor</keyword>
<keyword evidence="30" id="KW-1185">Reference proteome</keyword>
<dbReference type="Pfam" id="PF17900">
    <property type="entry name" value="Peptidase_M1_N"/>
    <property type="match status" value="1"/>
</dbReference>
<name>A0A9P0BAN6_BRAAE</name>